<dbReference type="AlphaFoldDB" id="A0A1N6HTL4"/>
<evidence type="ECO:0000313" key="2">
    <source>
        <dbReference type="EMBL" id="SIO23086.1"/>
    </source>
</evidence>
<evidence type="ECO:0000256" key="1">
    <source>
        <dbReference type="SAM" id="Phobius"/>
    </source>
</evidence>
<keyword evidence="1" id="KW-1133">Transmembrane helix</keyword>
<keyword evidence="3" id="KW-1185">Reference proteome</keyword>
<feature type="transmembrane region" description="Helical" evidence="1">
    <location>
        <begin position="49"/>
        <end position="65"/>
    </location>
</feature>
<dbReference type="RefSeq" id="WP_074206307.1">
    <property type="nucleotide sequence ID" value="NZ_FSQW01000002.1"/>
</dbReference>
<organism evidence="2 3">
    <name type="scientific">Parasphingorhabdus marina DSM 22363</name>
    <dbReference type="NCBI Taxonomy" id="1123272"/>
    <lineage>
        <taxon>Bacteria</taxon>
        <taxon>Pseudomonadati</taxon>
        <taxon>Pseudomonadota</taxon>
        <taxon>Alphaproteobacteria</taxon>
        <taxon>Sphingomonadales</taxon>
        <taxon>Sphingomonadaceae</taxon>
        <taxon>Parasphingorhabdus</taxon>
    </lineage>
</organism>
<keyword evidence="1" id="KW-0812">Transmembrane</keyword>
<accession>A0A1N6HTL4</accession>
<feature type="transmembrane region" description="Helical" evidence="1">
    <location>
        <begin position="7"/>
        <end position="29"/>
    </location>
</feature>
<evidence type="ECO:0008006" key="4">
    <source>
        <dbReference type="Google" id="ProtNLM"/>
    </source>
</evidence>
<dbReference type="STRING" id="1123272.SAMN02745824_3451"/>
<sequence>MSDKIRNIGFWLLTGLIVAAFLFDAWLNLSGNPEIQAQLAKAGWGNEQLPLGITVIFYCIMFLVPYTRKVGFLLMSAHLAGATAIEIAIGNYPPWIPVCMLVILWTGMYLKYPEVFAMQRQSEETVSPE</sequence>
<name>A0A1N6HTL4_9SPHN</name>
<reference evidence="3" key="1">
    <citation type="submission" date="2016-11" db="EMBL/GenBank/DDBJ databases">
        <authorList>
            <person name="Varghese N."/>
            <person name="Submissions S."/>
        </authorList>
    </citation>
    <scope>NUCLEOTIDE SEQUENCE [LARGE SCALE GENOMIC DNA]</scope>
    <source>
        <strain evidence="3">DSM 22363</strain>
    </source>
</reference>
<protein>
    <recommendedName>
        <fullName evidence="4">DoxX-like family protein</fullName>
    </recommendedName>
</protein>
<feature type="transmembrane region" description="Helical" evidence="1">
    <location>
        <begin position="95"/>
        <end position="112"/>
    </location>
</feature>
<dbReference type="OrthoDB" id="9811373at2"/>
<keyword evidence="1" id="KW-0472">Membrane</keyword>
<evidence type="ECO:0000313" key="3">
    <source>
        <dbReference type="Proteomes" id="UP000185192"/>
    </source>
</evidence>
<dbReference type="Proteomes" id="UP000185192">
    <property type="component" value="Unassembled WGS sequence"/>
</dbReference>
<dbReference type="EMBL" id="FSQW01000002">
    <property type="protein sequence ID" value="SIO23086.1"/>
    <property type="molecule type" value="Genomic_DNA"/>
</dbReference>
<proteinExistence type="predicted"/>
<gene>
    <name evidence="2" type="ORF">SAMN02745824_3451</name>
</gene>